<evidence type="ECO:0000256" key="7">
    <source>
        <dbReference type="RuleBase" id="RU003435"/>
    </source>
</evidence>
<evidence type="ECO:0000256" key="8">
    <source>
        <dbReference type="SAM" id="SignalP"/>
    </source>
</evidence>
<name>A0A521DCG5_9BACT</name>
<evidence type="ECO:0000256" key="1">
    <source>
        <dbReference type="ARBA" id="ARBA00006040"/>
    </source>
</evidence>
<comment type="cofactor">
    <cofactor evidence="7">
        <name>Zn(2+)</name>
        <dbReference type="ChEBI" id="CHEBI:29105"/>
    </cofactor>
    <text evidence="7">Binds 1 zinc ion.</text>
</comment>
<feature type="domain" description="Peptidase M3A/M3B catalytic" evidence="9">
    <location>
        <begin position="272"/>
        <end position="699"/>
    </location>
</feature>
<dbReference type="Pfam" id="PF01432">
    <property type="entry name" value="Peptidase_M3"/>
    <property type="match status" value="1"/>
</dbReference>
<keyword evidence="8" id="KW-0732">Signal</keyword>
<proteinExistence type="inferred from homology"/>
<evidence type="ECO:0000313" key="11">
    <source>
        <dbReference type="Proteomes" id="UP000317593"/>
    </source>
</evidence>
<dbReference type="GO" id="GO:0046872">
    <property type="term" value="F:metal ion binding"/>
    <property type="evidence" value="ECO:0007669"/>
    <property type="project" value="UniProtKB-UniRule"/>
</dbReference>
<keyword evidence="5 7" id="KW-0862">Zinc</keyword>
<keyword evidence="2 7" id="KW-0645">Protease</keyword>
<comment type="similarity">
    <text evidence="1 7">Belongs to the peptidase M3 family.</text>
</comment>
<reference evidence="10 11" key="1">
    <citation type="submission" date="2017-05" db="EMBL/GenBank/DDBJ databases">
        <authorList>
            <person name="Varghese N."/>
            <person name="Submissions S."/>
        </authorList>
    </citation>
    <scope>NUCLEOTIDE SEQUENCE [LARGE SCALE GENOMIC DNA]</scope>
    <source>
        <strain evidence="10 11">DSM 21194</strain>
    </source>
</reference>
<dbReference type="Gene3D" id="3.40.390.10">
    <property type="entry name" value="Collagenase (Catalytic Domain)"/>
    <property type="match status" value="1"/>
</dbReference>
<accession>A0A521DCG5</accession>
<keyword evidence="4 7" id="KW-0378">Hydrolase</keyword>
<dbReference type="GO" id="GO:0004222">
    <property type="term" value="F:metalloendopeptidase activity"/>
    <property type="evidence" value="ECO:0007669"/>
    <property type="project" value="InterPro"/>
</dbReference>
<evidence type="ECO:0000256" key="4">
    <source>
        <dbReference type="ARBA" id="ARBA00022801"/>
    </source>
</evidence>
<protein>
    <submittedName>
        <fullName evidence="10">Thimet oligopeptidase</fullName>
    </submittedName>
</protein>
<dbReference type="GO" id="GO:0006518">
    <property type="term" value="P:peptide metabolic process"/>
    <property type="evidence" value="ECO:0007669"/>
    <property type="project" value="TreeGrafter"/>
</dbReference>
<evidence type="ECO:0000256" key="6">
    <source>
        <dbReference type="ARBA" id="ARBA00023049"/>
    </source>
</evidence>
<evidence type="ECO:0000256" key="5">
    <source>
        <dbReference type="ARBA" id="ARBA00022833"/>
    </source>
</evidence>
<evidence type="ECO:0000256" key="3">
    <source>
        <dbReference type="ARBA" id="ARBA00022723"/>
    </source>
</evidence>
<dbReference type="InterPro" id="IPR001567">
    <property type="entry name" value="Pept_M3A_M3B_dom"/>
</dbReference>
<evidence type="ECO:0000313" key="10">
    <source>
        <dbReference type="EMBL" id="SMO69373.1"/>
    </source>
</evidence>
<dbReference type="RefSeq" id="WP_142714765.1">
    <property type="nucleotide sequence ID" value="NZ_FXTH01000009.1"/>
</dbReference>
<dbReference type="Gene3D" id="1.10.1370.10">
    <property type="entry name" value="Neurolysin, domain 3"/>
    <property type="match status" value="1"/>
</dbReference>
<keyword evidence="3 7" id="KW-0479">Metal-binding</keyword>
<dbReference type="Proteomes" id="UP000317593">
    <property type="component" value="Unassembled WGS sequence"/>
</dbReference>
<evidence type="ECO:0000256" key="2">
    <source>
        <dbReference type="ARBA" id="ARBA00022670"/>
    </source>
</evidence>
<feature type="chain" id="PRO_5021765061" evidence="8">
    <location>
        <begin position="23"/>
        <end position="714"/>
    </location>
</feature>
<dbReference type="SUPFAM" id="SSF55486">
    <property type="entry name" value="Metalloproteases ('zincins'), catalytic domain"/>
    <property type="match status" value="1"/>
</dbReference>
<dbReference type="OrthoDB" id="9773538at2"/>
<dbReference type="AlphaFoldDB" id="A0A521DCG5"/>
<keyword evidence="11" id="KW-1185">Reference proteome</keyword>
<dbReference type="InterPro" id="IPR024077">
    <property type="entry name" value="Neurolysin/TOP_dom2"/>
</dbReference>
<dbReference type="GO" id="GO:0006508">
    <property type="term" value="P:proteolysis"/>
    <property type="evidence" value="ECO:0007669"/>
    <property type="project" value="UniProtKB-KW"/>
</dbReference>
<evidence type="ECO:0000259" key="9">
    <source>
        <dbReference type="Pfam" id="PF01432"/>
    </source>
</evidence>
<organism evidence="10 11">
    <name type="scientific">Fodinibius sediminis</name>
    <dbReference type="NCBI Taxonomy" id="1214077"/>
    <lineage>
        <taxon>Bacteria</taxon>
        <taxon>Pseudomonadati</taxon>
        <taxon>Balneolota</taxon>
        <taxon>Balneolia</taxon>
        <taxon>Balneolales</taxon>
        <taxon>Balneolaceae</taxon>
        <taxon>Fodinibius</taxon>
    </lineage>
</organism>
<dbReference type="PANTHER" id="PTHR11804:SF84">
    <property type="entry name" value="SACCHAROLYSIN"/>
    <property type="match status" value="1"/>
</dbReference>
<gene>
    <name evidence="10" type="ORF">SAMN06265218_109191</name>
</gene>
<dbReference type="InterPro" id="IPR024079">
    <property type="entry name" value="MetalloPept_cat_dom_sf"/>
</dbReference>
<dbReference type="EMBL" id="FXTH01000009">
    <property type="protein sequence ID" value="SMO69373.1"/>
    <property type="molecule type" value="Genomic_DNA"/>
</dbReference>
<keyword evidence="6 7" id="KW-0482">Metalloprotease</keyword>
<feature type="signal peptide" evidence="8">
    <location>
        <begin position="1"/>
        <end position="22"/>
    </location>
</feature>
<dbReference type="InterPro" id="IPR045090">
    <property type="entry name" value="Pept_M3A_M3B"/>
</dbReference>
<sequence>MKTQTFLSLLIIVLGLSTTAVRSQDNTNNTNPFLRTTAQTDEQLNAPFTDHANIKPANRLTDPGPVWQGLTDTTAFNERIKAHIYRADLKIDRLKKQLKGQRLIEPVEHKALQYLSAERELENARLLARIVLNAHPEKTFRDVAQRWDSRLSKKLGQLNTDPEVYYYLAEIDSSELSPELRYIRDKKLTIFERNGVLLGKEEREQVAELKYKITTFGNQFERNIFENTPTLTIHRDSLSGISTEWIESHPQDEQGFVRIPLTNPNMNQLAIYAEQEYARQAAMKGYYTKGYPLNFSVLDSLRTARHTLARLLGYESWAHYSAEPLMTKSPRRIQQFLSQIATISKEPIENEINQLLQIKKETDPTAEEIDWVISRYLQNKVMSKNYNFSASKIKEYLSCEQVIDGVLTTSEKLYDIEIRHAPQLPKWSPAVEPYEIVDHGNLIGRIYLDMHPRKGKFGGAGNFTLRMGNSTVPETTLLMNLPGGTPDDPGLLDPGQVRVIFHEFGHALHRIFTGSAPAVGKMEWDFIEAPSRLFEEWAKDPKNLSRFARHYETGEPIPNKMVKAYNQSDQFGRALRTHYSLWPAVLSFQHFNSAPHEQSIKEVEDHTFESAFHFKRPDWFHPSSFLPHLFLYSSNFYTYLWSDVIAQDLLTRFDNKNLLNPDVGHRYRKIILERSGTAPMEELIEEFLGRPFNTEAWQDWLNGSQKRTITQTER</sequence>
<dbReference type="PANTHER" id="PTHR11804">
    <property type="entry name" value="PROTEASE M3 THIMET OLIGOPEPTIDASE-RELATED"/>
    <property type="match status" value="1"/>
</dbReference>